<evidence type="ECO:0000313" key="5">
    <source>
        <dbReference type="EnsemblPlants" id="Kaladp0008s0819.1.v1.1.CDS.1"/>
    </source>
</evidence>
<feature type="signal peptide" evidence="3">
    <location>
        <begin position="1"/>
        <end position="22"/>
    </location>
</feature>
<accession>A0A7N0RFE0</accession>
<dbReference type="GO" id="GO:0016491">
    <property type="term" value="F:oxidoreductase activity"/>
    <property type="evidence" value="ECO:0007669"/>
    <property type="project" value="InterPro"/>
</dbReference>
<keyword evidence="6" id="KW-1185">Reference proteome</keyword>
<dbReference type="InterPro" id="IPR016169">
    <property type="entry name" value="FAD-bd_PCMH_sub2"/>
</dbReference>
<dbReference type="InterPro" id="IPR012951">
    <property type="entry name" value="BBE"/>
</dbReference>
<sequence length="226" mass="25058">MKLSSAALSSLSLLVVSALSQSSKFPLLGGFDEGGRRVETSWVKSTKFWYNVPLSTSADFLLRRAPSGSSHLKRKSDYGQSPIPRLGLEAVWKKMIQLGGNVSMQSNPYGGRMAEISPSETPFPHRAGNLWLIQYSSNWKDAADGETRLDAINQLYDLMTTYVSKSPREALLNYRDVDLGTTAHGQADSGYSYFKANFHRLIRVKAAVDPGNFFHYEQSIPTKSVV</sequence>
<dbReference type="Pfam" id="PF08031">
    <property type="entry name" value="BBE"/>
    <property type="match status" value="1"/>
</dbReference>
<dbReference type="EnsemblPlants" id="Kaladp0008s0819.1.v1.1">
    <property type="protein sequence ID" value="Kaladp0008s0819.1.v1.1.CDS.1"/>
    <property type="gene ID" value="Kaladp0008s0819.v1.1"/>
</dbReference>
<evidence type="ECO:0000313" key="6">
    <source>
        <dbReference type="Proteomes" id="UP000594263"/>
    </source>
</evidence>
<feature type="chain" id="PRO_5029880726" description="Berberine/berberine-like domain-containing protein" evidence="3">
    <location>
        <begin position="23"/>
        <end position="226"/>
    </location>
</feature>
<keyword evidence="2" id="KW-0274">FAD</keyword>
<keyword evidence="1" id="KW-0285">Flavoprotein</keyword>
<dbReference type="GO" id="GO:0050660">
    <property type="term" value="F:flavin adenine dinucleotide binding"/>
    <property type="evidence" value="ECO:0007669"/>
    <property type="project" value="InterPro"/>
</dbReference>
<dbReference type="PANTHER" id="PTHR32448">
    <property type="entry name" value="OS08G0158400 PROTEIN"/>
    <property type="match status" value="1"/>
</dbReference>
<proteinExistence type="predicted"/>
<evidence type="ECO:0000259" key="4">
    <source>
        <dbReference type="Pfam" id="PF08031"/>
    </source>
</evidence>
<protein>
    <recommendedName>
        <fullName evidence="4">Berberine/berberine-like domain-containing protein</fullName>
    </recommendedName>
</protein>
<organism evidence="5 6">
    <name type="scientific">Kalanchoe fedtschenkoi</name>
    <name type="common">Lavender scallops</name>
    <name type="synonym">South American air plant</name>
    <dbReference type="NCBI Taxonomy" id="63787"/>
    <lineage>
        <taxon>Eukaryota</taxon>
        <taxon>Viridiplantae</taxon>
        <taxon>Streptophyta</taxon>
        <taxon>Embryophyta</taxon>
        <taxon>Tracheophyta</taxon>
        <taxon>Spermatophyta</taxon>
        <taxon>Magnoliopsida</taxon>
        <taxon>eudicotyledons</taxon>
        <taxon>Gunneridae</taxon>
        <taxon>Pentapetalae</taxon>
        <taxon>Saxifragales</taxon>
        <taxon>Crassulaceae</taxon>
        <taxon>Kalanchoe</taxon>
    </lineage>
</organism>
<dbReference type="Gramene" id="Kaladp0008s0819.1.v1.1">
    <property type="protein sequence ID" value="Kaladp0008s0819.1.v1.1.CDS.1"/>
    <property type="gene ID" value="Kaladp0008s0819.v1.1"/>
</dbReference>
<dbReference type="AlphaFoldDB" id="A0A7N0RFE0"/>
<dbReference type="Gene3D" id="3.40.462.20">
    <property type="match status" value="1"/>
</dbReference>
<dbReference type="Proteomes" id="UP000594263">
    <property type="component" value="Unplaced"/>
</dbReference>
<evidence type="ECO:0000256" key="1">
    <source>
        <dbReference type="ARBA" id="ARBA00022630"/>
    </source>
</evidence>
<evidence type="ECO:0000256" key="3">
    <source>
        <dbReference type="SAM" id="SignalP"/>
    </source>
</evidence>
<evidence type="ECO:0000256" key="2">
    <source>
        <dbReference type="ARBA" id="ARBA00022827"/>
    </source>
</evidence>
<feature type="domain" description="Berberine/berberine-like" evidence="4">
    <location>
        <begin position="172"/>
        <end position="221"/>
    </location>
</feature>
<keyword evidence="3" id="KW-0732">Signal</keyword>
<reference evidence="5" key="1">
    <citation type="submission" date="2021-01" db="UniProtKB">
        <authorList>
            <consortium name="EnsemblPlants"/>
        </authorList>
    </citation>
    <scope>IDENTIFICATION</scope>
</reference>
<dbReference type="Gene3D" id="3.30.465.10">
    <property type="match status" value="1"/>
</dbReference>
<name>A0A7N0RFE0_KALFE</name>
<dbReference type="OMA" id="LESIWEF"/>